<keyword evidence="6" id="KW-0547">Nucleotide-binding</keyword>
<dbReference type="EMBL" id="JBGCUO010000002">
    <property type="protein sequence ID" value="MEY1663034.1"/>
    <property type="molecule type" value="Genomic_DNA"/>
</dbReference>
<gene>
    <name evidence="14" type="primary">folK</name>
    <name evidence="14" type="ORF">AB5I84_12805</name>
</gene>
<proteinExistence type="inferred from homology"/>
<comment type="caution">
    <text evidence="14">The sequence shown here is derived from an EMBL/GenBank/DDBJ whole genome shotgun (WGS) entry which is preliminary data.</text>
</comment>
<evidence type="ECO:0000313" key="14">
    <source>
        <dbReference type="EMBL" id="MEY1663034.1"/>
    </source>
</evidence>
<reference evidence="14 15" key="1">
    <citation type="submission" date="2024-07" db="EMBL/GenBank/DDBJ databases">
        <authorList>
            <person name="Ren Q."/>
        </authorList>
    </citation>
    <scope>NUCLEOTIDE SEQUENCE [LARGE SCALE GENOMIC DNA]</scope>
    <source>
        <strain evidence="14 15">REN37</strain>
    </source>
</reference>
<evidence type="ECO:0000256" key="1">
    <source>
        <dbReference type="ARBA" id="ARBA00005051"/>
    </source>
</evidence>
<comment type="function">
    <text evidence="10">Catalyzes the transfer of pyrophosphate from adenosine triphosphate (ATP) to 6-hydroxymethyl-7,8-dihydropterin, an enzymatic step in folate biosynthesis pathway.</text>
</comment>
<evidence type="ECO:0000256" key="5">
    <source>
        <dbReference type="ARBA" id="ARBA00022679"/>
    </source>
</evidence>
<evidence type="ECO:0000256" key="7">
    <source>
        <dbReference type="ARBA" id="ARBA00022777"/>
    </source>
</evidence>
<evidence type="ECO:0000256" key="6">
    <source>
        <dbReference type="ARBA" id="ARBA00022741"/>
    </source>
</evidence>
<evidence type="ECO:0000256" key="11">
    <source>
        <dbReference type="ARBA" id="ARBA00029766"/>
    </source>
</evidence>
<evidence type="ECO:0000259" key="13">
    <source>
        <dbReference type="PROSITE" id="PS00794"/>
    </source>
</evidence>
<evidence type="ECO:0000256" key="9">
    <source>
        <dbReference type="ARBA" id="ARBA00022909"/>
    </source>
</evidence>
<evidence type="ECO:0000256" key="4">
    <source>
        <dbReference type="ARBA" id="ARBA00016218"/>
    </source>
</evidence>
<dbReference type="RefSeq" id="WP_369456302.1">
    <property type="nucleotide sequence ID" value="NZ_JBGCUO010000002.1"/>
</dbReference>
<dbReference type="InterPro" id="IPR000550">
    <property type="entry name" value="Hppk"/>
</dbReference>
<keyword evidence="15" id="KW-1185">Reference proteome</keyword>
<dbReference type="PANTHER" id="PTHR43071:SF1">
    <property type="entry name" value="2-AMINO-4-HYDROXY-6-HYDROXYMETHYLDIHYDROPTERIDINE PYROPHOSPHOKINASE"/>
    <property type="match status" value="1"/>
</dbReference>
<dbReference type="PROSITE" id="PS00794">
    <property type="entry name" value="HPPK"/>
    <property type="match status" value="1"/>
</dbReference>
<evidence type="ECO:0000313" key="15">
    <source>
        <dbReference type="Proteomes" id="UP001562065"/>
    </source>
</evidence>
<keyword evidence="5 14" id="KW-0808">Transferase</keyword>
<dbReference type="InterPro" id="IPR035907">
    <property type="entry name" value="Hppk_sf"/>
</dbReference>
<dbReference type="SUPFAM" id="SSF55083">
    <property type="entry name" value="6-hydroxymethyl-7,8-dihydropterin pyrophosphokinase, HPPK"/>
    <property type="match status" value="1"/>
</dbReference>
<dbReference type="GO" id="GO:0003848">
    <property type="term" value="F:2-amino-4-hydroxy-6-hydroxymethyldihydropteridine diphosphokinase activity"/>
    <property type="evidence" value="ECO:0007669"/>
    <property type="project" value="UniProtKB-EC"/>
</dbReference>
<evidence type="ECO:0000256" key="12">
    <source>
        <dbReference type="ARBA" id="ARBA00033413"/>
    </source>
</evidence>
<keyword evidence="8" id="KW-0067">ATP-binding</keyword>
<dbReference type="Pfam" id="PF01288">
    <property type="entry name" value="HPPK"/>
    <property type="match status" value="1"/>
</dbReference>
<evidence type="ECO:0000256" key="10">
    <source>
        <dbReference type="ARBA" id="ARBA00029409"/>
    </source>
</evidence>
<feature type="domain" description="7,8-dihydro-6-hydroxymethylpterin-pyrophosphokinase" evidence="13">
    <location>
        <begin position="88"/>
        <end position="99"/>
    </location>
</feature>
<protein>
    <recommendedName>
        <fullName evidence="4">2-amino-4-hydroxy-6-hydroxymethyldihydropteridine pyrophosphokinase</fullName>
        <ecNumber evidence="3">2.7.6.3</ecNumber>
    </recommendedName>
    <alternativeName>
        <fullName evidence="11">6-hydroxymethyl-7,8-dihydropterin pyrophosphokinase</fullName>
    </alternativeName>
    <alternativeName>
        <fullName evidence="12">7,8-dihydro-6-hydroxymethylpterin-pyrophosphokinase</fullName>
    </alternativeName>
</protein>
<dbReference type="EC" id="2.7.6.3" evidence="3"/>
<evidence type="ECO:0000256" key="2">
    <source>
        <dbReference type="ARBA" id="ARBA00005810"/>
    </source>
</evidence>
<name>A0ABV4AJX6_9GAMM</name>
<organism evidence="14 15">
    <name type="scientific">Isoalcanivorax beigongshangi</name>
    <dbReference type="NCBI Taxonomy" id="3238810"/>
    <lineage>
        <taxon>Bacteria</taxon>
        <taxon>Pseudomonadati</taxon>
        <taxon>Pseudomonadota</taxon>
        <taxon>Gammaproteobacteria</taxon>
        <taxon>Oceanospirillales</taxon>
        <taxon>Alcanivoracaceae</taxon>
        <taxon>Isoalcanivorax</taxon>
    </lineage>
</organism>
<evidence type="ECO:0000256" key="8">
    <source>
        <dbReference type="ARBA" id="ARBA00022840"/>
    </source>
</evidence>
<accession>A0ABV4AJX6</accession>
<dbReference type="Proteomes" id="UP001562065">
    <property type="component" value="Unassembled WGS sequence"/>
</dbReference>
<dbReference type="CDD" id="cd00483">
    <property type="entry name" value="HPPK"/>
    <property type="match status" value="1"/>
</dbReference>
<keyword evidence="9" id="KW-0289">Folate biosynthesis</keyword>
<sequence>MMRAYIGIGSNLAGPTQQVRDALSALAALPESCLAGQSLLYRTPPVGPQDQPDFINAVAGLDTALSPLALLDALQALEQAAGRQRLRHWGERTLDLDLLLYGAEIINHPRLTVPHPHLAERGFVLVPLAELAPDLTLPDGRSVLTLAAHCARHGIAPLDAGSDLTV</sequence>
<comment type="similarity">
    <text evidence="2">Belongs to the HPPK family.</text>
</comment>
<comment type="pathway">
    <text evidence="1">Cofactor biosynthesis; tetrahydrofolate biosynthesis; 2-amino-4-hydroxy-6-hydroxymethyl-7,8-dihydropteridine diphosphate from 7,8-dihydroneopterin triphosphate: step 4/4.</text>
</comment>
<dbReference type="PANTHER" id="PTHR43071">
    <property type="entry name" value="2-AMINO-4-HYDROXY-6-HYDROXYMETHYLDIHYDROPTERIDINE PYROPHOSPHOKINASE"/>
    <property type="match status" value="1"/>
</dbReference>
<keyword evidence="7" id="KW-0418">Kinase</keyword>
<evidence type="ECO:0000256" key="3">
    <source>
        <dbReference type="ARBA" id="ARBA00013253"/>
    </source>
</evidence>
<dbReference type="Gene3D" id="3.30.70.560">
    <property type="entry name" value="7,8-Dihydro-6-hydroxymethylpterin-pyrophosphokinase HPPK"/>
    <property type="match status" value="1"/>
</dbReference>
<dbReference type="NCBIfam" id="TIGR01498">
    <property type="entry name" value="folK"/>
    <property type="match status" value="1"/>
</dbReference>